<proteinExistence type="predicted"/>
<reference evidence="1 2" key="1">
    <citation type="submission" date="2019-07" db="EMBL/GenBank/DDBJ databases">
        <authorList>
            <person name="Jastrzebski P J."/>
            <person name="Paukszto L."/>
            <person name="Jastrzebski P J."/>
        </authorList>
    </citation>
    <scope>NUCLEOTIDE SEQUENCE [LARGE SCALE GENOMIC DNA]</scope>
    <source>
        <strain evidence="1 2">WMS-il1</strain>
    </source>
</reference>
<protein>
    <submittedName>
        <fullName evidence="1">Uncharacterized protein</fullName>
    </submittedName>
</protein>
<evidence type="ECO:0000313" key="2">
    <source>
        <dbReference type="Proteomes" id="UP000321570"/>
    </source>
</evidence>
<dbReference type="AlphaFoldDB" id="A0A564Y7W6"/>
<keyword evidence="2" id="KW-1185">Reference proteome</keyword>
<dbReference type="Proteomes" id="UP000321570">
    <property type="component" value="Unassembled WGS sequence"/>
</dbReference>
<evidence type="ECO:0000313" key="1">
    <source>
        <dbReference type="EMBL" id="VUZ42643.1"/>
    </source>
</evidence>
<organism evidence="1 2">
    <name type="scientific">Hymenolepis diminuta</name>
    <name type="common">Rat tapeworm</name>
    <dbReference type="NCBI Taxonomy" id="6216"/>
    <lineage>
        <taxon>Eukaryota</taxon>
        <taxon>Metazoa</taxon>
        <taxon>Spiralia</taxon>
        <taxon>Lophotrochozoa</taxon>
        <taxon>Platyhelminthes</taxon>
        <taxon>Cestoda</taxon>
        <taxon>Eucestoda</taxon>
        <taxon>Cyclophyllidea</taxon>
        <taxon>Hymenolepididae</taxon>
        <taxon>Hymenolepis</taxon>
    </lineage>
</organism>
<dbReference type="EMBL" id="CABIJS010000089">
    <property type="protein sequence ID" value="VUZ42643.1"/>
    <property type="molecule type" value="Genomic_DNA"/>
</dbReference>
<sequence>MTYNPYLPCLNLPIAFPPFHNSLVSPKKYICAHVLARPYPSDSHKATFVLHSITTHACQLAVATFPSHLLHSSARSPLSLSLSLWLP</sequence>
<name>A0A564Y7W6_HYMDI</name>
<accession>A0A564Y7W6</accession>
<gene>
    <name evidence="1" type="ORF">WMSIL1_LOCUS3128</name>
</gene>